<keyword evidence="2" id="KW-0479">Metal-binding</keyword>
<dbReference type="GO" id="GO:0004190">
    <property type="term" value="F:aspartic-type endopeptidase activity"/>
    <property type="evidence" value="ECO:0007669"/>
    <property type="project" value="UniProtKB-KW"/>
</dbReference>
<keyword evidence="1" id="KW-0645">Protease</keyword>
<comment type="caution">
    <text evidence="7">The sequence shown here is derived from an EMBL/GenBank/DDBJ whole genome shotgun (WGS) entry which is preliminary data.</text>
</comment>
<feature type="domain" description="Integrase catalytic" evidence="6">
    <location>
        <begin position="423"/>
        <end position="599"/>
    </location>
</feature>
<keyword evidence="3" id="KW-0064">Aspartyl protease</keyword>
<evidence type="ECO:0000256" key="2">
    <source>
        <dbReference type="ARBA" id="ARBA00022723"/>
    </source>
</evidence>
<dbReference type="Proteomes" id="UP001162060">
    <property type="component" value="Unassembled WGS sequence"/>
</dbReference>
<dbReference type="InterPro" id="IPR001584">
    <property type="entry name" value="Integrase_cat-core"/>
</dbReference>
<dbReference type="Gene3D" id="3.30.420.10">
    <property type="entry name" value="Ribonuclease H-like superfamily/Ribonuclease H"/>
    <property type="match status" value="1"/>
</dbReference>
<dbReference type="PANTHER" id="PTHR42648">
    <property type="entry name" value="TRANSPOSASE, PUTATIVE-RELATED"/>
    <property type="match status" value="1"/>
</dbReference>
<proteinExistence type="predicted"/>
<accession>A0AAV1TJ73</accession>
<reference evidence="7" key="1">
    <citation type="submission" date="2024-01" db="EMBL/GenBank/DDBJ databases">
        <authorList>
            <person name="Webb A."/>
        </authorList>
    </citation>
    <scope>NUCLEOTIDE SEQUENCE</scope>
    <source>
        <strain evidence="7">Pm1</strain>
    </source>
</reference>
<evidence type="ECO:0000313" key="8">
    <source>
        <dbReference type="Proteomes" id="UP001162060"/>
    </source>
</evidence>
<dbReference type="PANTHER" id="PTHR42648:SF28">
    <property type="entry name" value="TRANSPOSON-ENCODED PROTEIN WITH RIBONUCLEASE H-LIKE AND RETROVIRUS ZINC FINGER-LIKE DOMAINS"/>
    <property type="match status" value="1"/>
</dbReference>
<dbReference type="GO" id="GO:0046872">
    <property type="term" value="F:metal ion binding"/>
    <property type="evidence" value="ECO:0007669"/>
    <property type="project" value="UniProtKB-KW"/>
</dbReference>
<feature type="region of interest" description="Disordered" evidence="5">
    <location>
        <begin position="697"/>
        <end position="767"/>
    </location>
</feature>
<gene>
    <name evidence="7" type="ORF">PM001_LOCUS6149</name>
</gene>
<dbReference type="SUPFAM" id="SSF53098">
    <property type="entry name" value="Ribonuclease H-like"/>
    <property type="match status" value="1"/>
</dbReference>
<dbReference type="PROSITE" id="PS50994">
    <property type="entry name" value="INTEGRASE"/>
    <property type="match status" value="1"/>
</dbReference>
<dbReference type="InterPro" id="IPR039537">
    <property type="entry name" value="Retrotran_Ty1/copia-like"/>
</dbReference>
<dbReference type="InterPro" id="IPR013103">
    <property type="entry name" value="RVT_2"/>
</dbReference>
<evidence type="ECO:0000256" key="5">
    <source>
        <dbReference type="SAM" id="MobiDB-lite"/>
    </source>
</evidence>
<organism evidence="7 8">
    <name type="scientific">Peronospora matthiolae</name>
    <dbReference type="NCBI Taxonomy" id="2874970"/>
    <lineage>
        <taxon>Eukaryota</taxon>
        <taxon>Sar</taxon>
        <taxon>Stramenopiles</taxon>
        <taxon>Oomycota</taxon>
        <taxon>Peronosporomycetes</taxon>
        <taxon>Peronosporales</taxon>
        <taxon>Peronosporaceae</taxon>
        <taxon>Peronospora</taxon>
    </lineage>
</organism>
<evidence type="ECO:0000259" key="6">
    <source>
        <dbReference type="PROSITE" id="PS50994"/>
    </source>
</evidence>
<evidence type="ECO:0000256" key="4">
    <source>
        <dbReference type="ARBA" id="ARBA00022801"/>
    </source>
</evidence>
<name>A0AAV1TJ73_9STRA</name>
<dbReference type="SUPFAM" id="SSF56672">
    <property type="entry name" value="DNA/RNA polymerases"/>
    <property type="match status" value="1"/>
</dbReference>
<dbReference type="InterPro" id="IPR057670">
    <property type="entry name" value="SH3_retrovirus"/>
</dbReference>
<keyword evidence="4" id="KW-0378">Hydrolase</keyword>
<dbReference type="GO" id="GO:0003676">
    <property type="term" value="F:nucleic acid binding"/>
    <property type="evidence" value="ECO:0007669"/>
    <property type="project" value="InterPro"/>
</dbReference>
<dbReference type="EMBL" id="CAKLBY020000049">
    <property type="protein sequence ID" value="CAK7919754.1"/>
    <property type="molecule type" value="Genomic_DNA"/>
</dbReference>
<sequence length="1141" mass="127931">MSSAHDAATKISIDKFDGDNYATWSRYMRGVFLTKSTWHVVNRETSPTYADDRAMDDYVKANNVAFGLMLLHMDADYHHIVDDCEEAWVAWARLKTLYGGSQKAGHIYLKRQLFSMEMAEGGNVLHHCNEVLNISAKLASIGAKIASIAGVVRVLTNEHIKRQGDKTTSVKTEDAAKAFSAEREPRQCTYCGNWGTRRSGAGPSRRTKIKVELDAAATMLVDAEPTTFSGELTATTTTTTIELLDSGATHHICNDKAKFASLNEREEGELSVADGSKAAIKGVGTIMERVVLPNGDERDIEIKDALFVPSMSKNLLSVPQINKGGRFQVVFDGSKMQVKRKNSTQVVATADLVDGLYWLRTTQRSANAATRNGTIDLHARMGHAPLEVLRKMVATGMIKDAKAPLNSTGPSVCRSCQQGKMVQKSFPTNRDKRQYGVFELLHFDTCGPMEQVSIGGSRYLLLVVDEASGCMKGFCLRSNSESEVCIKNHIIKIQNQFGTKIKFVRHDGAHEFATNSIKTFYEDHGIEQQVTVPYAHQTNGTAERAIRTIVTIGRSLLHHAKLEKRFWAEAAMTAIYIKNRLPSPKIDHETPFEIVYKSKPSVKYMRVFGCRAFILTPREKRLKWDPKAREVMFMGYEEASKAYRVYDIEAGQVVISRDITFDESTFDFSMDRPSDDDEDAELDLDLLAINEDDVRQTVYKQTGKRKGEARPGMSRSARPRTGLEQASAPEHVSNRHQIRQSSAPETMSDDEEDASVYNQDDASTPPTFWRASANAVEATDLAEPVTFQDAINGPDQAHWRNAVKAELKSMHLRGVFRAAKLPRGQGAIGTKWVFKIKRKADGSVEKYKARLVAKGFKQKYDIDYTETFSPVVKYVTLRMVIAITKYFDWPLDQVDVVTAFLYGVMKEKVYCVIPEDFEMDGDFDCLELVKAIYGLKKASRVWNETFDEFVCFIGFEVSAFDPCLYIKVVDGHCVLVLVYVDDVLVTGSSLELIAQTKADLKTRFEMTDSGKCTFVLGIEQVDEPYGSVTMCQRRYFNDILKRFGMDECKATASPVDLSTRLVASSEAAKIDVPFREAVGALMHLTTATRPDIAYAVGYVSRFMENPQQEYWTAVKRIFRYLQGTKSHGLRFQPSDKIDFRG</sequence>
<dbReference type="InterPro" id="IPR012337">
    <property type="entry name" value="RNaseH-like_sf"/>
</dbReference>
<evidence type="ECO:0000256" key="3">
    <source>
        <dbReference type="ARBA" id="ARBA00022750"/>
    </source>
</evidence>
<dbReference type="InterPro" id="IPR054722">
    <property type="entry name" value="PolX-like_BBD"/>
</dbReference>
<dbReference type="Pfam" id="PF25597">
    <property type="entry name" value="SH3_retrovirus"/>
    <property type="match status" value="1"/>
</dbReference>
<dbReference type="AlphaFoldDB" id="A0AAV1TJ73"/>
<dbReference type="Pfam" id="PF07727">
    <property type="entry name" value="RVT_2"/>
    <property type="match status" value="1"/>
</dbReference>
<dbReference type="GO" id="GO:0015074">
    <property type="term" value="P:DNA integration"/>
    <property type="evidence" value="ECO:0007669"/>
    <property type="project" value="InterPro"/>
</dbReference>
<dbReference type="Pfam" id="PF14223">
    <property type="entry name" value="Retrotran_gag_2"/>
    <property type="match status" value="1"/>
</dbReference>
<evidence type="ECO:0000313" key="7">
    <source>
        <dbReference type="EMBL" id="CAK7919754.1"/>
    </source>
</evidence>
<dbReference type="InterPro" id="IPR036397">
    <property type="entry name" value="RNaseH_sf"/>
</dbReference>
<dbReference type="InterPro" id="IPR043502">
    <property type="entry name" value="DNA/RNA_pol_sf"/>
</dbReference>
<feature type="compositionally biased region" description="Polar residues" evidence="5">
    <location>
        <begin position="756"/>
        <end position="766"/>
    </location>
</feature>
<dbReference type="Pfam" id="PF22936">
    <property type="entry name" value="Pol_BBD"/>
    <property type="match status" value="1"/>
</dbReference>
<evidence type="ECO:0000256" key="1">
    <source>
        <dbReference type="ARBA" id="ARBA00022670"/>
    </source>
</evidence>
<dbReference type="GO" id="GO:0006508">
    <property type="term" value="P:proteolysis"/>
    <property type="evidence" value="ECO:0007669"/>
    <property type="project" value="UniProtKB-KW"/>
</dbReference>
<protein>
    <recommendedName>
        <fullName evidence="6">Integrase catalytic domain-containing protein</fullName>
    </recommendedName>
</protein>